<name>A0A1Y1MS18_PHOPY</name>
<dbReference type="EMBL" id="GEZM01029362">
    <property type="protein sequence ID" value="JAV86097.1"/>
    <property type="molecule type" value="Transcribed_RNA"/>
</dbReference>
<accession>A0A1Y1MS18</accession>
<evidence type="ECO:0000313" key="1">
    <source>
        <dbReference type="EMBL" id="JAV86097.1"/>
    </source>
</evidence>
<protein>
    <submittedName>
        <fullName evidence="1">Uncharacterized protein</fullName>
    </submittedName>
</protein>
<dbReference type="AlphaFoldDB" id="A0A1Y1MS18"/>
<reference evidence="1" key="1">
    <citation type="journal article" date="2016" name="Sci. Rep.">
        <title>Molecular characterization of firefly nuptial gifts: a multi-omics approach sheds light on postcopulatory sexual selection.</title>
        <authorList>
            <person name="Al-Wathiqui N."/>
            <person name="Fallon T.R."/>
            <person name="South A."/>
            <person name="Weng J.K."/>
            <person name="Lewis S.M."/>
        </authorList>
    </citation>
    <scope>NUCLEOTIDE SEQUENCE</scope>
</reference>
<sequence length="261" mass="29897">MRETGDFHAILGALPNLKEWQASYSKPKSKSYITMSEFVPSLPLRITSFSLCLENDYRREAVMPAFYAKVAMKTHICARMAEVTTRLEHFSYTGRICHRFFDMAGRLANPMTTRLRSIDLTVKNCCRHSSSYHDSGSGIQELGFIEAFERLVLSAVRSLDKFKEVEYLRIRFVDLDSILPPLNPYFLLANGECSGVWSDAIVAELSRVRPRVQFTELCESFGNISYSKDGRMVIMPEYPRTRISSLKLSNYRSLATRITIQ</sequence>
<organism evidence="1">
    <name type="scientific">Photinus pyralis</name>
    <name type="common">Common eastern firefly</name>
    <name type="synonym">Lampyris pyralis</name>
    <dbReference type="NCBI Taxonomy" id="7054"/>
    <lineage>
        <taxon>Eukaryota</taxon>
        <taxon>Metazoa</taxon>
        <taxon>Ecdysozoa</taxon>
        <taxon>Arthropoda</taxon>
        <taxon>Hexapoda</taxon>
        <taxon>Insecta</taxon>
        <taxon>Pterygota</taxon>
        <taxon>Neoptera</taxon>
        <taxon>Endopterygota</taxon>
        <taxon>Coleoptera</taxon>
        <taxon>Polyphaga</taxon>
        <taxon>Elateriformia</taxon>
        <taxon>Elateroidea</taxon>
        <taxon>Lampyridae</taxon>
        <taxon>Lampyrinae</taxon>
        <taxon>Photinus</taxon>
    </lineage>
</organism>
<proteinExistence type="predicted"/>